<proteinExistence type="inferred from homology"/>
<evidence type="ECO:0000256" key="5">
    <source>
        <dbReference type="RuleBase" id="RU362125"/>
    </source>
</evidence>
<dbReference type="InterPro" id="IPR009075">
    <property type="entry name" value="AcylCo_DH/oxidase_C"/>
</dbReference>
<keyword evidence="10" id="KW-1185">Reference proteome</keyword>
<dbReference type="InterPro" id="IPR046373">
    <property type="entry name" value="Acyl-CoA_Oxase/DH_mid-dom_sf"/>
</dbReference>
<evidence type="ECO:0000313" key="9">
    <source>
        <dbReference type="EMBL" id="MFD2904893.1"/>
    </source>
</evidence>
<comment type="cofactor">
    <cofactor evidence="1 5">
        <name>FAD</name>
        <dbReference type="ChEBI" id="CHEBI:57692"/>
    </cofactor>
</comment>
<reference evidence="10" key="1">
    <citation type="journal article" date="2019" name="Int. J. Syst. Evol. Microbiol.">
        <title>The Global Catalogue of Microorganisms (GCM) 10K type strain sequencing project: providing services to taxonomists for standard genome sequencing and annotation.</title>
        <authorList>
            <consortium name="The Broad Institute Genomics Platform"/>
            <consortium name="The Broad Institute Genome Sequencing Center for Infectious Disease"/>
            <person name="Wu L."/>
            <person name="Ma J."/>
        </authorList>
    </citation>
    <scope>NUCLEOTIDE SEQUENCE [LARGE SCALE GENOMIC DNA]</scope>
    <source>
        <strain evidence="10">KCTC 22209</strain>
    </source>
</reference>
<dbReference type="Pfam" id="PF02770">
    <property type="entry name" value="Acyl-CoA_dh_M"/>
    <property type="match status" value="1"/>
</dbReference>
<evidence type="ECO:0000259" key="8">
    <source>
        <dbReference type="Pfam" id="PF02771"/>
    </source>
</evidence>
<evidence type="ECO:0000256" key="3">
    <source>
        <dbReference type="ARBA" id="ARBA00022630"/>
    </source>
</evidence>
<dbReference type="InterPro" id="IPR036250">
    <property type="entry name" value="AcylCo_DH-like_C"/>
</dbReference>
<evidence type="ECO:0000256" key="2">
    <source>
        <dbReference type="ARBA" id="ARBA00009347"/>
    </source>
</evidence>
<comment type="similarity">
    <text evidence="2 5">Belongs to the acyl-CoA dehydrogenase family.</text>
</comment>
<feature type="domain" description="Acyl-CoA oxidase/dehydrogenase middle" evidence="7">
    <location>
        <begin position="130"/>
        <end position="219"/>
    </location>
</feature>
<feature type="domain" description="Acyl-CoA dehydrogenase/oxidase N-terminal" evidence="8">
    <location>
        <begin position="42"/>
        <end position="122"/>
    </location>
</feature>
<protein>
    <submittedName>
        <fullName evidence="9">Acyl-CoA dehydrogenase family protein</fullName>
        <ecNumber evidence="9">1.-.-.-</ecNumber>
    </submittedName>
</protein>
<evidence type="ECO:0000259" key="6">
    <source>
        <dbReference type="Pfam" id="PF00441"/>
    </source>
</evidence>
<keyword evidence="3 5" id="KW-0285">Flavoprotein</keyword>
<dbReference type="Pfam" id="PF02771">
    <property type="entry name" value="Acyl-CoA_dh_N"/>
    <property type="match status" value="1"/>
</dbReference>
<dbReference type="SUPFAM" id="SSF56645">
    <property type="entry name" value="Acyl-CoA dehydrogenase NM domain-like"/>
    <property type="match status" value="1"/>
</dbReference>
<feature type="domain" description="Acyl-CoA dehydrogenase/oxidase C-terminal" evidence="6">
    <location>
        <begin position="240"/>
        <end position="390"/>
    </location>
</feature>
<comment type="caution">
    <text evidence="9">The sequence shown here is derived from an EMBL/GenBank/DDBJ whole genome shotgun (WGS) entry which is preliminary data.</text>
</comment>
<evidence type="ECO:0000256" key="4">
    <source>
        <dbReference type="ARBA" id="ARBA00022827"/>
    </source>
</evidence>
<accession>A0ABW5YYV1</accession>
<evidence type="ECO:0000256" key="1">
    <source>
        <dbReference type="ARBA" id="ARBA00001974"/>
    </source>
</evidence>
<dbReference type="InterPro" id="IPR006091">
    <property type="entry name" value="Acyl-CoA_Oxase/DH_mid-dom"/>
</dbReference>
<dbReference type="InterPro" id="IPR013786">
    <property type="entry name" value="AcylCoA_DH/ox_N"/>
</dbReference>
<evidence type="ECO:0000259" key="7">
    <source>
        <dbReference type="Pfam" id="PF02770"/>
    </source>
</evidence>
<dbReference type="Gene3D" id="1.20.140.10">
    <property type="entry name" value="Butyryl-CoA Dehydrogenase, subunit A, domain 3"/>
    <property type="match status" value="1"/>
</dbReference>
<dbReference type="EMBL" id="JBHUPE010000005">
    <property type="protein sequence ID" value="MFD2904893.1"/>
    <property type="molecule type" value="Genomic_DNA"/>
</dbReference>
<dbReference type="SUPFAM" id="SSF47203">
    <property type="entry name" value="Acyl-CoA dehydrogenase C-terminal domain-like"/>
    <property type="match status" value="1"/>
</dbReference>
<dbReference type="GO" id="GO:0016491">
    <property type="term" value="F:oxidoreductase activity"/>
    <property type="evidence" value="ECO:0007669"/>
    <property type="project" value="UniProtKB-KW"/>
</dbReference>
<dbReference type="Gene3D" id="1.10.540.10">
    <property type="entry name" value="Acyl-CoA dehydrogenase/oxidase, N-terminal domain"/>
    <property type="match status" value="1"/>
</dbReference>
<dbReference type="PANTHER" id="PTHR43884:SF19">
    <property type="entry name" value="ACYL-COA DEHYDROGENASE FADE4-RELATED"/>
    <property type="match status" value="1"/>
</dbReference>
<dbReference type="InterPro" id="IPR009100">
    <property type="entry name" value="AcylCoA_DH/oxidase_NM_dom_sf"/>
</dbReference>
<dbReference type="Pfam" id="PF00441">
    <property type="entry name" value="Acyl-CoA_dh_1"/>
    <property type="match status" value="1"/>
</dbReference>
<dbReference type="Gene3D" id="2.40.110.10">
    <property type="entry name" value="Butyryl-CoA Dehydrogenase, subunit A, domain 2"/>
    <property type="match status" value="1"/>
</dbReference>
<dbReference type="InterPro" id="IPR037069">
    <property type="entry name" value="AcylCoA_DH/ox_N_sf"/>
</dbReference>
<name>A0ABW5YYV1_9SPHI</name>
<gene>
    <name evidence="9" type="ORF">ACFS6I_13215</name>
</gene>
<keyword evidence="5 9" id="KW-0560">Oxidoreductase</keyword>
<dbReference type="CDD" id="cd00567">
    <property type="entry name" value="ACAD"/>
    <property type="match status" value="1"/>
</dbReference>
<keyword evidence="4 5" id="KW-0274">FAD</keyword>
<dbReference type="EC" id="1.-.-.-" evidence="9"/>
<dbReference type="Proteomes" id="UP001597509">
    <property type="component" value="Unassembled WGS sequence"/>
</dbReference>
<organism evidence="9 10">
    <name type="scientific">Sphingobacterium anhuiense</name>
    <dbReference type="NCBI Taxonomy" id="493780"/>
    <lineage>
        <taxon>Bacteria</taxon>
        <taxon>Pseudomonadati</taxon>
        <taxon>Bacteroidota</taxon>
        <taxon>Sphingobacteriia</taxon>
        <taxon>Sphingobacteriales</taxon>
        <taxon>Sphingobacteriaceae</taxon>
        <taxon>Sphingobacterium</taxon>
    </lineage>
</organism>
<evidence type="ECO:0000313" key="10">
    <source>
        <dbReference type="Proteomes" id="UP001597509"/>
    </source>
</evidence>
<dbReference type="PANTHER" id="PTHR43884">
    <property type="entry name" value="ACYL-COA DEHYDROGENASE"/>
    <property type="match status" value="1"/>
</dbReference>
<sequence length="507" mass="57208">MLNFLEQSTMTQDFDIYISSFKERLSSLFNQEYDYNNLSLSRDLPPDFLSKIMDMTPLAVAIPESHGGRGVHVKECLGVLAAASYESLSLSLIFGINIALFLEPLAKYGNITVQEKVFKQFLENQAMGGLMITEPDFGSDALNMRTSYEQVGDHYSIQGQKHWQGLTGAADYWLVTARKRNENGDLTRDIDFFLTEDAAAEQKIEVERRYNSLGLYAIPYGINNIDIKIPAAQRLVPESTGIKLMLDTLHRSRLQFPGMGMGFIKRMLDEAMQHCHERRVTGIRLNEMDAVKFQLSRLQAAFTLCSAMCAYSTTVSSISNDLSSHGVDANSVKAFVTDLMQEASQICLQLSGANGYRLDHIAGRGVVDSRPFQIFEGSNEMLYTQIAEAIAKLMRKSKENNLLSFLKQYKGTELAAPFFSEILNFNLPDQPKQREMMTLGRMIARVVCYQYVLLINNAGFNDKMTEITRQHIKMDLAMFAGQLHSNNTADPLMDYEENADWMKFASL</sequence>